<comment type="similarity">
    <text evidence="1">In the C-terminal section; belongs to the transposase 35 family.</text>
</comment>
<feature type="region of interest" description="Disordered" evidence="7">
    <location>
        <begin position="200"/>
        <end position="230"/>
    </location>
</feature>
<dbReference type="AlphaFoldDB" id="A0A3G2KSI8"/>
<protein>
    <submittedName>
        <fullName evidence="11">Transposase</fullName>
    </submittedName>
</protein>
<evidence type="ECO:0000259" key="8">
    <source>
        <dbReference type="Pfam" id="PF01385"/>
    </source>
</evidence>
<evidence type="ECO:0000256" key="1">
    <source>
        <dbReference type="ARBA" id="ARBA00008761"/>
    </source>
</evidence>
<accession>A0A3G2KSI8</accession>
<keyword evidence="4" id="KW-0862">Zinc</keyword>
<evidence type="ECO:0000256" key="2">
    <source>
        <dbReference type="ARBA" id="ARBA00022578"/>
    </source>
</evidence>
<dbReference type="NCBIfam" id="NF040570">
    <property type="entry name" value="guided_TnpB"/>
    <property type="match status" value="1"/>
</dbReference>
<feature type="domain" description="Cas12f1-like TNB" evidence="9">
    <location>
        <begin position="289"/>
        <end position="361"/>
    </location>
</feature>
<evidence type="ECO:0000259" key="9">
    <source>
        <dbReference type="Pfam" id="PF07282"/>
    </source>
</evidence>
<keyword evidence="3" id="KW-0479">Metal-binding</keyword>
<dbReference type="Pfam" id="PF01385">
    <property type="entry name" value="OrfB_IS605"/>
    <property type="match status" value="1"/>
</dbReference>
<evidence type="ECO:0000256" key="4">
    <source>
        <dbReference type="ARBA" id="ARBA00022833"/>
    </source>
</evidence>
<dbReference type="Pfam" id="PF12323">
    <property type="entry name" value="HTH_OrfB_IS605"/>
    <property type="match status" value="1"/>
</dbReference>
<evidence type="ECO:0000256" key="7">
    <source>
        <dbReference type="SAM" id="MobiDB-lite"/>
    </source>
</evidence>
<dbReference type="GO" id="GO:0003677">
    <property type="term" value="F:DNA binding"/>
    <property type="evidence" value="ECO:0007669"/>
    <property type="project" value="UniProtKB-KW"/>
</dbReference>
<sequence length="412" mass="46857">MYRAIKVRIYPTDEQESYLAQCFGNTRWLWNYMLNATTTAYKETGKGLSKAAMDKLLPGLKKEYEWLGLAYSQVLQRVTFNLSSAFVNFFEGRAKFPNFKSKHGKQSIQYPQNVKLMPEDSVIKFPGNLGLMKTVFHKQLPDAKVQTVTISRNADGKYYASILFNQNDNPVVAIREAIGVDLGLKHFAITSEGSKYDLPKKQLTKLEKNQKRQQKKLAKKTDKTSKKRRQAKRLVAKISSKIARVREDFLHKLSRKIAYENQVICVEDLAVKNMVKNPKLAKSILDQGWGMFLTMLKYKAEKFGHDYQEIGRFFPSSQLCSETLLPIPILQHGYDSLGVRFVDCPHCQKQHDRDINAAINIRNEGLRLWALGTSASALGGDVRPRSSGRKKSMKSEAIPNELGSLHCTVRSV</sequence>
<dbReference type="NCBIfam" id="TIGR01766">
    <property type="entry name" value="IS200/IS605 family accessory protein TnpB-like domain"/>
    <property type="match status" value="1"/>
</dbReference>
<evidence type="ECO:0000313" key="11">
    <source>
        <dbReference type="EMBL" id="AYN62271.1"/>
    </source>
</evidence>
<evidence type="ECO:0000256" key="5">
    <source>
        <dbReference type="ARBA" id="ARBA00023125"/>
    </source>
</evidence>
<dbReference type="GO" id="GO:0006310">
    <property type="term" value="P:DNA recombination"/>
    <property type="evidence" value="ECO:0007669"/>
    <property type="project" value="UniProtKB-KW"/>
</dbReference>
<keyword evidence="2" id="KW-0815">Transposition</keyword>
<name>A0A3G2KSI8_9CYAN</name>
<keyword evidence="5" id="KW-0238">DNA-binding</keyword>
<feature type="domain" description="Transposase putative helix-turn-helix" evidence="10">
    <location>
        <begin position="1"/>
        <end position="46"/>
    </location>
</feature>
<dbReference type="InterPro" id="IPR001959">
    <property type="entry name" value="Transposase"/>
</dbReference>
<evidence type="ECO:0000256" key="6">
    <source>
        <dbReference type="ARBA" id="ARBA00023172"/>
    </source>
</evidence>
<keyword evidence="6" id="KW-0233">DNA recombination</keyword>
<dbReference type="InterPro" id="IPR021027">
    <property type="entry name" value="Transposase_put_HTH"/>
</dbReference>
<evidence type="ECO:0000256" key="3">
    <source>
        <dbReference type="ARBA" id="ARBA00022723"/>
    </source>
</evidence>
<proteinExistence type="inferred from homology"/>
<reference evidence="11" key="1">
    <citation type="journal article" date="2018" name="ACS Chem. Biol.">
        <title>Insertions within the Saxitoxin Biosynthetic Gene Cluster Result in Differential Toxin Profiles.</title>
        <authorList>
            <person name="Cullen A."/>
            <person name="D'Agostino P.M."/>
            <person name="Mazmouz R."/>
            <person name="Pickford R."/>
            <person name="Wood S."/>
            <person name="Neilan B.A."/>
        </authorList>
    </citation>
    <scope>NUCLEOTIDE SEQUENCE</scope>
    <source>
        <strain evidence="11">CAWBG524</strain>
    </source>
</reference>
<organism evidence="11">
    <name type="scientific">Heteroscytonema crispum UCFS10</name>
    <dbReference type="NCBI Taxonomy" id="1885250"/>
    <lineage>
        <taxon>Bacteria</taxon>
        <taxon>Bacillati</taxon>
        <taxon>Cyanobacteriota</taxon>
        <taxon>Cyanophyceae</taxon>
        <taxon>Nostocales</taxon>
        <taxon>Heteroscytonemataceae</taxon>
        <taxon>Heteroscytonema</taxon>
    </lineage>
</organism>
<feature type="compositionally biased region" description="Basic and acidic residues" evidence="7">
    <location>
        <begin position="200"/>
        <end position="210"/>
    </location>
</feature>
<dbReference type="EMBL" id="MH341391">
    <property type="protein sequence ID" value="AYN62271.1"/>
    <property type="molecule type" value="Genomic_DNA"/>
</dbReference>
<feature type="domain" description="Probable transposase IS891/IS1136/IS1341" evidence="8">
    <location>
        <begin position="166"/>
        <end position="277"/>
    </location>
</feature>
<dbReference type="InterPro" id="IPR010095">
    <property type="entry name" value="Cas12f1-like_TNB"/>
</dbReference>
<dbReference type="GO" id="GO:0032196">
    <property type="term" value="P:transposition"/>
    <property type="evidence" value="ECO:0007669"/>
    <property type="project" value="UniProtKB-KW"/>
</dbReference>
<evidence type="ECO:0000259" key="10">
    <source>
        <dbReference type="Pfam" id="PF12323"/>
    </source>
</evidence>
<dbReference type="Pfam" id="PF07282">
    <property type="entry name" value="Cas12f1-like_TNB"/>
    <property type="match status" value="1"/>
</dbReference>
<dbReference type="GO" id="GO:0046872">
    <property type="term" value="F:metal ion binding"/>
    <property type="evidence" value="ECO:0007669"/>
    <property type="project" value="UniProtKB-KW"/>
</dbReference>